<accession>B8CZ73</accession>
<keyword evidence="2 6" id="KW-0813">Transport</keyword>
<evidence type="ECO:0000256" key="1">
    <source>
        <dbReference type="ARBA" id="ARBA00004141"/>
    </source>
</evidence>
<proteinExistence type="inferred from homology"/>
<dbReference type="InterPro" id="IPR051204">
    <property type="entry name" value="ABC_transp_perm/SBD"/>
</dbReference>
<dbReference type="CDD" id="cd06261">
    <property type="entry name" value="TM_PBP2"/>
    <property type="match status" value="1"/>
</dbReference>
<feature type="transmembrane region" description="Helical" evidence="6">
    <location>
        <begin position="21"/>
        <end position="43"/>
    </location>
</feature>
<comment type="subcellular location">
    <subcellularLocation>
        <location evidence="6">Cell membrane</location>
        <topology evidence="6">Multi-pass membrane protein</topology>
    </subcellularLocation>
    <subcellularLocation>
        <location evidence="1">Membrane</location>
        <topology evidence="1">Multi-pass membrane protein</topology>
    </subcellularLocation>
</comment>
<dbReference type="Pfam" id="PF00528">
    <property type="entry name" value="BPD_transp_1"/>
    <property type="match status" value="1"/>
</dbReference>
<dbReference type="PANTHER" id="PTHR30177:SF4">
    <property type="entry name" value="OSMOPROTECTANT IMPORT PERMEASE PROTEIN OSMW"/>
    <property type="match status" value="1"/>
</dbReference>
<protein>
    <submittedName>
        <fullName evidence="8">Binding-protein-dependent transport systems inner membrane component</fullName>
    </submittedName>
</protein>
<dbReference type="Proteomes" id="UP000000719">
    <property type="component" value="Chromosome"/>
</dbReference>
<dbReference type="Gene3D" id="1.10.3720.10">
    <property type="entry name" value="MetI-like"/>
    <property type="match status" value="1"/>
</dbReference>
<evidence type="ECO:0000256" key="6">
    <source>
        <dbReference type="RuleBase" id="RU363032"/>
    </source>
</evidence>
<dbReference type="InterPro" id="IPR035906">
    <property type="entry name" value="MetI-like_sf"/>
</dbReference>
<dbReference type="GO" id="GO:0031460">
    <property type="term" value="P:glycine betaine transport"/>
    <property type="evidence" value="ECO:0007669"/>
    <property type="project" value="TreeGrafter"/>
</dbReference>
<dbReference type="InterPro" id="IPR000515">
    <property type="entry name" value="MetI-like"/>
</dbReference>
<dbReference type="KEGG" id="hor:Hore_18430"/>
<feature type="transmembrane region" description="Helical" evidence="6">
    <location>
        <begin position="49"/>
        <end position="72"/>
    </location>
</feature>
<comment type="similarity">
    <text evidence="6">Belongs to the binding-protein-dependent transport system permease family.</text>
</comment>
<dbReference type="STRING" id="373903.Hore_18430"/>
<evidence type="ECO:0000256" key="5">
    <source>
        <dbReference type="ARBA" id="ARBA00023136"/>
    </source>
</evidence>
<feature type="transmembrane region" description="Helical" evidence="6">
    <location>
        <begin position="134"/>
        <end position="156"/>
    </location>
</feature>
<dbReference type="OrthoDB" id="9801163at2"/>
<evidence type="ECO:0000259" key="7">
    <source>
        <dbReference type="PROSITE" id="PS50928"/>
    </source>
</evidence>
<name>B8CZ73_HALOH</name>
<feature type="domain" description="ABC transmembrane type-1" evidence="7">
    <location>
        <begin position="18"/>
        <end position="199"/>
    </location>
</feature>
<dbReference type="EMBL" id="CP001098">
    <property type="protein sequence ID" value="ACL70592.1"/>
    <property type="molecule type" value="Genomic_DNA"/>
</dbReference>
<dbReference type="GO" id="GO:0055085">
    <property type="term" value="P:transmembrane transport"/>
    <property type="evidence" value="ECO:0007669"/>
    <property type="project" value="InterPro"/>
</dbReference>
<feature type="transmembrane region" description="Helical" evidence="6">
    <location>
        <begin position="168"/>
        <end position="195"/>
    </location>
</feature>
<dbReference type="SUPFAM" id="SSF161098">
    <property type="entry name" value="MetI-like"/>
    <property type="match status" value="1"/>
</dbReference>
<evidence type="ECO:0000313" key="9">
    <source>
        <dbReference type="Proteomes" id="UP000000719"/>
    </source>
</evidence>
<reference evidence="8 9" key="1">
    <citation type="journal article" date="2009" name="PLoS ONE">
        <title>Genome analysis of the anaerobic thermohalophilic bacterium Halothermothrix orenii.</title>
        <authorList>
            <person name="Mavromatis K."/>
            <person name="Ivanova N."/>
            <person name="Anderson I."/>
            <person name="Lykidis A."/>
            <person name="Hooper S.D."/>
            <person name="Sun H."/>
            <person name="Kunin V."/>
            <person name="Lapidus A."/>
            <person name="Hugenholtz P."/>
            <person name="Patel B."/>
            <person name="Kyrpides N.C."/>
        </authorList>
    </citation>
    <scope>NUCLEOTIDE SEQUENCE [LARGE SCALE GENOMIC DNA]</scope>
    <source>
        <strain evidence="9">H 168 / OCM 544 / DSM 9562</strain>
    </source>
</reference>
<dbReference type="HOGENOM" id="CLU_046113_7_2_9"/>
<dbReference type="eggNOG" id="COG1174">
    <property type="taxonomic scope" value="Bacteria"/>
</dbReference>
<dbReference type="PROSITE" id="PS50928">
    <property type="entry name" value="ABC_TM1"/>
    <property type="match status" value="1"/>
</dbReference>
<organism evidence="8 9">
    <name type="scientific">Halothermothrix orenii (strain H 168 / OCM 544 / DSM 9562)</name>
    <dbReference type="NCBI Taxonomy" id="373903"/>
    <lineage>
        <taxon>Bacteria</taxon>
        <taxon>Bacillati</taxon>
        <taxon>Bacillota</taxon>
        <taxon>Clostridia</taxon>
        <taxon>Halanaerobiales</taxon>
        <taxon>Halothermotrichaceae</taxon>
        <taxon>Halothermothrix</taxon>
    </lineage>
</organism>
<keyword evidence="3 6" id="KW-0812">Transmembrane</keyword>
<dbReference type="AlphaFoldDB" id="B8CZ73"/>
<keyword evidence="5 6" id="KW-0472">Membrane</keyword>
<gene>
    <name evidence="8" type="ordered locus">Hore_18430</name>
</gene>
<sequence>MSIIVYFIDHIDKIYRFTVSHLALISIAMFFSLLLWVSVGVIIRNKKNLARGILGVGSLIMAVPSISLYGILMTIPGFGLSRRSAVCALVLYSMIPIVRNVYTALNEVDDSILEAARGMGMPPLQVLFKIELPLALPVIIAGVQTSAVVTVGTAIISDLIGGGGLGRMVFTGLAMFNPVKILIGSLLAAIIAIILDRFFDVLEKKMSTPRLYSK</sequence>
<dbReference type="GO" id="GO:0005886">
    <property type="term" value="C:plasma membrane"/>
    <property type="evidence" value="ECO:0007669"/>
    <property type="project" value="UniProtKB-SubCell"/>
</dbReference>
<keyword evidence="9" id="KW-1185">Reference proteome</keyword>
<evidence type="ECO:0000313" key="8">
    <source>
        <dbReference type="EMBL" id="ACL70592.1"/>
    </source>
</evidence>
<evidence type="ECO:0000256" key="3">
    <source>
        <dbReference type="ARBA" id="ARBA00022692"/>
    </source>
</evidence>
<evidence type="ECO:0000256" key="4">
    <source>
        <dbReference type="ARBA" id="ARBA00022989"/>
    </source>
</evidence>
<keyword evidence="4 6" id="KW-1133">Transmembrane helix</keyword>
<evidence type="ECO:0000256" key="2">
    <source>
        <dbReference type="ARBA" id="ARBA00022448"/>
    </source>
</evidence>
<dbReference type="PANTHER" id="PTHR30177">
    <property type="entry name" value="GLYCINE BETAINE/L-PROLINE TRANSPORT SYSTEM PERMEASE PROTEIN PROW"/>
    <property type="match status" value="1"/>
</dbReference>
<dbReference type="RefSeq" id="WP_015923562.1">
    <property type="nucleotide sequence ID" value="NC_011899.1"/>
</dbReference>